<evidence type="ECO:0000313" key="2">
    <source>
        <dbReference type="EMBL" id="CAD8793261.1"/>
    </source>
</evidence>
<reference evidence="2" key="1">
    <citation type="submission" date="2021-01" db="EMBL/GenBank/DDBJ databases">
        <authorList>
            <person name="Corre E."/>
            <person name="Pelletier E."/>
            <person name="Niang G."/>
            <person name="Scheremetjew M."/>
            <person name="Finn R."/>
            <person name="Kale V."/>
            <person name="Holt S."/>
            <person name="Cochrane G."/>
            <person name="Meng A."/>
            <person name="Brown T."/>
            <person name="Cohen L."/>
        </authorList>
    </citation>
    <scope>NUCLEOTIDE SEQUENCE</scope>
    <source>
        <strain evidence="2">SAG 63-3</strain>
    </source>
</reference>
<protein>
    <submittedName>
        <fullName evidence="2">Uncharacterized protein</fullName>
    </submittedName>
</protein>
<proteinExistence type="predicted"/>
<evidence type="ECO:0000256" key="1">
    <source>
        <dbReference type="SAM" id="Phobius"/>
    </source>
</evidence>
<organism evidence="2">
    <name type="scientific">Polytomella parva</name>
    <dbReference type="NCBI Taxonomy" id="51329"/>
    <lineage>
        <taxon>Eukaryota</taxon>
        <taxon>Viridiplantae</taxon>
        <taxon>Chlorophyta</taxon>
        <taxon>core chlorophytes</taxon>
        <taxon>Chlorophyceae</taxon>
        <taxon>CS clade</taxon>
        <taxon>Chlamydomonadales</taxon>
        <taxon>Chlamydomonadaceae</taxon>
        <taxon>Polytomella</taxon>
    </lineage>
</organism>
<keyword evidence="1" id="KW-0472">Membrane</keyword>
<keyword evidence="1" id="KW-1133">Transmembrane helix</keyword>
<gene>
    <name evidence="2" type="ORF">PPAR00522_LOCUS22279</name>
</gene>
<feature type="transmembrane region" description="Helical" evidence="1">
    <location>
        <begin position="81"/>
        <end position="98"/>
    </location>
</feature>
<keyword evidence="1" id="KW-0812">Transmembrane</keyword>
<accession>A0A7S0VRY9</accession>
<sequence>MEEVEKGMEGKMQTYDRTELVSVMDSDYGCLLAKRIGIIAFIIKKNSGIKLINQRLVLPSIENICSIFFLKVLISSFEMDLLFLALIFLLGTHFDVVLA</sequence>
<name>A0A7S0VRY9_9CHLO</name>
<dbReference type="AlphaFoldDB" id="A0A7S0VRY9"/>
<dbReference type="EMBL" id="HBFM01034209">
    <property type="protein sequence ID" value="CAD8793261.1"/>
    <property type="molecule type" value="Transcribed_RNA"/>
</dbReference>